<dbReference type="InterPro" id="IPR041440">
    <property type="entry name" value="HypF_C"/>
</dbReference>
<dbReference type="Pfam" id="PF00708">
    <property type="entry name" value="Acylphosphatase"/>
    <property type="match status" value="1"/>
</dbReference>
<name>A0A831PHP5_9BACT</name>
<keyword evidence="3" id="KW-0436">Ligase</keyword>
<dbReference type="SUPFAM" id="SSF54975">
    <property type="entry name" value="Acylphosphatase/BLUF domain-like"/>
    <property type="match status" value="1"/>
</dbReference>
<evidence type="ECO:0000256" key="1">
    <source>
        <dbReference type="ARBA" id="ARBA00004711"/>
    </source>
</evidence>
<evidence type="ECO:0000256" key="3">
    <source>
        <dbReference type="ARBA" id="ARBA00022598"/>
    </source>
</evidence>
<dbReference type="Gene3D" id="3.30.420.40">
    <property type="match status" value="1"/>
</dbReference>
<dbReference type="FunFam" id="3.30.420.40:FF:000124">
    <property type="entry name" value="Carbamoyltransferase HypF"/>
    <property type="match status" value="1"/>
</dbReference>
<evidence type="ECO:0000256" key="8">
    <source>
        <dbReference type="PIRNR" id="PIRNR006256"/>
    </source>
</evidence>
<keyword evidence="4" id="KW-0479">Metal-binding</keyword>
<dbReference type="InterPro" id="IPR017968">
    <property type="entry name" value="Acylphosphatase_CS"/>
</dbReference>
<dbReference type="Pfam" id="PF07503">
    <property type="entry name" value="zf-HYPF"/>
    <property type="match status" value="2"/>
</dbReference>
<dbReference type="Gene3D" id="3.30.110.120">
    <property type="match status" value="1"/>
</dbReference>
<dbReference type="UniPathway" id="UPA00335"/>
<dbReference type="SUPFAM" id="SSF55821">
    <property type="entry name" value="YrdC/RibB"/>
    <property type="match status" value="1"/>
</dbReference>
<dbReference type="InterPro" id="IPR055128">
    <property type="entry name" value="HypF_C_2"/>
</dbReference>
<dbReference type="PANTHER" id="PTHR42959">
    <property type="entry name" value="CARBAMOYLTRANSFERASE"/>
    <property type="match status" value="1"/>
</dbReference>
<dbReference type="Gene3D" id="3.90.870.50">
    <property type="match status" value="1"/>
</dbReference>
<dbReference type="InterPro" id="IPR006070">
    <property type="entry name" value="Sua5-like_dom"/>
</dbReference>
<keyword evidence="5" id="KW-0863">Zinc-finger</keyword>
<comment type="caution">
    <text evidence="12">The sequence shown here is derived from an EMBL/GenBank/DDBJ whole genome shotgun (WGS) entry which is preliminary data.</text>
</comment>
<dbReference type="GO" id="GO:0008270">
    <property type="term" value="F:zinc ion binding"/>
    <property type="evidence" value="ECO:0007669"/>
    <property type="project" value="UniProtKB-KW"/>
</dbReference>
<reference evidence="12" key="1">
    <citation type="journal article" date="2020" name="mSystems">
        <title>Genome- and Community-Level Interaction Insights into Carbon Utilization and Element Cycling Functions of Hydrothermarchaeota in Hydrothermal Sediment.</title>
        <authorList>
            <person name="Zhou Z."/>
            <person name="Liu Y."/>
            <person name="Xu W."/>
            <person name="Pan J."/>
            <person name="Luo Z.H."/>
            <person name="Li M."/>
        </authorList>
    </citation>
    <scope>NUCLEOTIDE SEQUENCE [LARGE SCALE GENOMIC DNA]</scope>
    <source>
        <strain evidence="12">SpSt-1220</strain>
    </source>
</reference>
<dbReference type="PANTHER" id="PTHR42959:SF1">
    <property type="entry name" value="CARBAMOYLTRANSFERASE HYPF"/>
    <property type="match status" value="1"/>
</dbReference>
<dbReference type="NCBIfam" id="TIGR00143">
    <property type="entry name" value="hypF"/>
    <property type="match status" value="1"/>
</dbReference>
<dbReference type="InterPro" id="IPR017945">
    <property type="entry name" value="DHBP_synth_RibB-like_a/b_dom"/>
</dbReference>
<comment type="catalytic activity">
    <reaction evidence="7">
        <text>C-terminal L-cysteinyl-[HypE protein] + carbamoyl phosphate + ATP + H2O = C-terminal S-carboxamide-L-cysteinyl-[HypE protein] + AMP + phosphate + diphosphate + H(+)</text>
        <dbReference type="Rhea" id="RHEA:55636"/>
        <dbReference type="Rhea" id="RHEA-COMP:14247"/>
        <dbReference type="Rhea" id="RHEA-COMP:14392"/>
        <dbReference type="ChEBI" id="CHEBI:15377"/>
        <dbReference type="ChEBI" id="CHEBI:15378"/>
        <dbReference type="ChEBI" id="CHEBI:30616"/>
        <dbReference type="ChEBI" id="CHEBI:33019"/>
        <dbReference type="ChEBI" id="CHEBI:43474"/>
        <dbReference type="ChEBI" id="CHEBI:58228"/>
        <dbReference type="ChEBI" id="CHEBI:76913"/>
        <dbReference type="ChEBI" id="CHEBI:139126"/>
        <dbReference type="ChEBI" id="CHEBI:456215"/>
    </reaction>
</comment>
<gene>
    <name evidence="12" type="primary">hypF</name>
    <name evidence="12" type="ORF">ENN94_05160</name>
</gene>
<sequence length="767" mass="84438">MRGLKGSCELQRKRIEIEGIVQGVGFRPFVFQIAQLHGVRGWVCNDSRGVVVEAEAASGPLESFLSDLRGKTPPLAEITRFDVTDCTARGAQRFVIRDSVEGTHRTARITPDTHVCEACLKELFNPADRRYHYPFINCTHCGPRFSIVTGIPYDRVKTTMVDFPMCAACRDEYQDPNSRRFHAQPNACPVCGPQVRLLSAQGQGLPDMDDPVAATIDLLRQGRIVAIKGLGGFHLAVHACHSDAVAELRRRKARDEKPFALMVRDLEAARKLVRIDAAEETLLISTARPIVLLDQIPGHGLSPLVAPHNRSFGVMLPYTPLHHLLLEKFDALVMTSANISDEPIVYRNDDAPRRLCGIADAYLVHDRRIHTRTDDSIVRVLAGRPMMVRRSRGYVPRAVSLSHAQPAVLALGAELKDTLCLTQGDRAFLSQHIGDLKNHEVYRALEQSAAHLEEILATRPAVLAHDLHPDYLSTHYAQQRDELPRMAVQHHHAHLASCLADNGVDAPAIGVIFDGIGLGPEGTIWGGEFLVGDFEDFLRAGHLACLPMPGGDAATREPRRMALSALRHAYGEDIPSLIHDDGFTDQERRLLQQMVARKLNSPLTSSCGRLFDAVAALAGVRQVVSYEGQAALEFEQAVERGDETAAYHFEIQNEGNLLICDPAPLIRQVVEDVRAGRDPAWISLRFHNGLAQVIAEVCCRIRLQTGLGRVALSGGVFQNRILTEKTSGLLEDEGFDVLLHRQVPPNDGGLSLGQAVIAGRRFGKKST</sequence>
<protein>
    <recommendedName>
        <fullName evidence="8">Carbamoyltransferase</fullName>
        <ecNumber evidence="8">6.2.-.-</ecNumber>
    </recommendedName>
</protein>
<dbReference type="EC" id="6.2.-.-" evidence="8"/>
<dbReference type="AlphaFoldDB" id="A0A831PHP5"/>
<evidence type="ECO:0000256" key="9">
    <source>
        <dbReference type="PROSITE-ProRule" id="PRU00520"/>
    </source>
</evidence>
<proteinExistence type="inferred from homology"/>
<dbReference type="InterPro" id="IPR004421">
    <property type="entry name" value="Carbamoyltransferase_HypF"/>
</dbReference>
<evidence type="ECO:0000256" key="7">
    <source>
        <dbReference type="ARBA" id="ARBA00048220"/>
    </source>
</evidence>
<evidence type="ECO:0000256" key="5">
    <source>
        <dbReference type="ARBA" id="ARBA00022771"/>
    </source>
</evidence>
<comment type="similarity">
    <text evidence="2 8">Belongs to the carbamoyltransferase HypF family.</text>
</comment>
<accession>A0A831PHP5</accession>
<dbReference type="PROSITE" id="PS51163">
    <property type="entry name" value="YRDC"/>
    <property type="match status" value="1"/>
</dbReference>
<feature type="active site" evidence="9">
    <location>
        <position position="27"/>
    </location>
</feature>
<dbReference type="InterPro" id="IPR011125">
    <property type="entry name" value="Znf_HypF"/>
</dbReference>
<evidence type="ECO:0000259" key="11">
    <source>
        <dbReference type="PROSITE" id="PS51163"/>
    </source>
</evidence>
<keyword evidence="6" id="KW-0862">Zinc</keyword>
<feature type="domain" description="YrdC-like" evidence="11">
    <location>
        <begin position="209"/>
        <end position="393"/>
    </location>
</feature>
<dbReference type="Gene3D" id="3.30.420.360">
    <property type="match status" value="1"/>
</dbReference>
<organism evidence="12">
    <name type="scientific">Geoalkalibacter subterraneus</name>
    <dbReference type="NCBI Taxonomy" id="483547"/>
    <lineage>
        <taxon>Bacteria</taxon>
        <taxon>Pseudomonadati</taxon>
        <taxon>Thermodesulfobacteriota</taxon>
        <taxon>Desulfuromonadia</taxon>
        <taxon>Desulfuromonadales</taxon>
        <taxon>Geoalkalibacteraceae</taxon>
        <taxon>Geoalkalibacter</taxon>
    </lineage>
</organism>
<dbReference type="GO" id="GO:0003998">
    <property type="term" value="F:acylphosphatase activity"/>
    <property type="evidence" value="ECO:0007669"/>
    <property type="project" value="UniProtKB-EC"/>
</dbReference>
<dbReference type="EMBL" id="DSDO01000357">
    <property type="protein sequence ID" value="HDR47073.1"/>
    <property type="molecule type" value="Genomic_DNA"/>
</dbReference>
<feature type="active site" evidence="9">
    <location>
        <position position="45"/>
    </location>
</feature>
<evidence type="ECO:0000313" key="12">
    <source>
        <dbReference type="EMBL" id="HDR47073.1"/>
    </source>
</evidence>
<dbReference type="PIRSF" id="PIRSF006256">
    <property type="entry name" value="CMPcnvr_hdrg_mat"/>
    <property type="match status" value="1"/>
</dbReference>
<comment type="pathway">
    <text evidence="1">Protein modification; [NiFe] hydrogenase maturation.</text>
</comment>
<dbReference type="Pfam" id="PF17788">
    <property type="entry name" value="HypF_C"/>
    <property type="match status" value="1"/>
</dbReference>
<dbReference type="GO" id="GO:0016743">
    <property type="term" value="F:carboxyl- or carbamoyltransferase activity"/>
    <property type="evidence" value="ECO:0007669"/>
    <property type="project" value="UniProtKB-UniRule"/>
</dbReference>
<dbReference type="PROSITE" id="PS00150">
    <property type="entry name" value="ACYLPHOSPHATASE_1"/>
    <property type="match status" value="1"/>
</dbReference>
<dbReference type="InterPro" id="IPR001792">
    <property type="entry name" value="Acylphosphatase-like_dom"/>
</dbReference>
<evidence type="ECO:0000256" key="4">
    <source>
        <dbReference type="ARBA" id="ARBA00022723"/>
    </source>
</evidence>
<keyword evidence="9" id="KW-0378">Hydrolase</keyword>
<dbReference type="GO" id="GO:0003725">
    <property type="term" value="F:double-stranded RNA binding"/>
    <property type="evidence" value="ECO:0007669"/>
    <property type="project" value="InterPro"/>
</dbReference>
<evidence type="ECO:0000259" key="10">
    <source>
        <dbReference type="PROSITE" id="PS51160"/>
    </source>
</evidence>
<dbReference type="Proteomes" id="UP000886162">
    <property type="component" value="Unassembled WGS sequence"/>
</dbReference>
<dbReference type="GO" id="GO:0016874">
    <property type="term" value="F:ligase activity"/>
    <property type="evidence" value="ECO:0007669"/>
    <property type="project" value="UniProtKB-UniRule"/>
</dbReference>
<dbReference type="Pfam" id="PF01300">
    <property type="entry name" value="Sua5_yciO_yrdC"/>
    <property type="match status" value="1"/>
</dbReference>
<dbReference type="InterPro" id="IPR036046">
    <property type="entry name" value="Acylphosphatase-like_dom_sf"/>
</dbReference>
<dbReference type="InterPro" id="IPR051060">
    <property type="entry name" value="Carbamoyltrans_HypF-like"/>
</dbReference>
<dbReference type="Pfam" id="PF22521">
    <property type="entry name" value="HypF_C_2"/>
    <property type="match status" value="1"/>
</dbReference>
<evidence type="ECO:0000256" key="2">
    <source>
        <dbReference type="ARBA" id="ARBA00008097"/>
    </source>
</evidence>
<dbReference type="GO" id="GO:0051604">
    <property type="term" value="P:protein maturation"/>
    <property type="evidence" value="ECO:0007669"/>
    <property type="project" value="TreeGrafter"/>
</dbReference>
<evidence type="ECO:0000256" key="6">
    <source>
        <dbReference type="ARBA" id="ARBA00022833"/>
    </source>
</evidence>
<feature type="domain" description="Acylphosphatase-like" evidence="10">
    <location>
        <begin position="12"/>
        <end position="98"/>
    </location>
</feature>
<dbReference type="PROSITE" id="PS51160">
    <property type="entry name" value="ACYLPHOSPHATASE_3"/>
    <property type="match status" value="1"/>
</dbReference>
<comment type="catalytic activity">
    <reaction evidence="9">
        <text>an acyl phosphate + H2O = a carboxylate + phosphate + H(+)</text>
        <dbReference type="Rhea" id="RHEA:14965"/>
        <dbReference type="ChEBI" id="CHEBI:15377"/>
        <dbReference type="ChEBI" id="CHEBI:15378"/>
        <dbReference type="ChEBI" id="CHEBI:29067"/>
        <dbReference type="ChEBI" id="CHEBI:43474"/>
        <dbReference type="ChEBI" id="CHEBI:59918"/>
        <dbReference type="EC" id="3.6.1.7"/>
    </reaction>
</comment>